<dbReference type="EMBL" id="AP023343">
    <property type="protein sequence ID" value="BCI90593.1"/>
    <property type="molecule type" value="Genomic_DNA"/>
</dbReference>
<name>A0A7G1IKZ4_MYCKA</name>
<accession>A0A7G1IKZ4</accession>
<organism evidence="1 2">
    <name type="scientific">Mycobacterium kansasii</name>
    <dbReference type="NCBI Taxonomy" id="1768"/>
    <lineage>
        <taxon>Bacteria</taxon>
        <taxon>Bacillati</taxon>
        <taxon>Actinomycetota</taxon>
        <taxon>Actinomycetes</taxon>
        <taxon>Mycobacteriales</taxon>
        <taxon>Mycobacteriaceae</taxon>
        <taxon>Mycobacterium</taxon>
    </lineage>
</organism>
<keyword evidence="2" id="KW-1185">Reference proteome</keyword>
<evidence type="ECO:0000313" key="2">
    <source>
        <dbReference type="Proteomes" id="UP000516380"/>
    </source>
</evidence>
<gene>
    <name evidence="1" type="ORF">NIIDMKKI_57990</name>
</gene>
<sequence>MRELLAATKSIDVDAATTAIRYPLRWHHVGLIMWSGDQGFDVDELPRLQRFLRGLGESVGADASPLFVAADRSSGWAWLPFGPPSPMLFRKSASSRCPGRIHRMSQ</sequence>
<reference evidence="1 2" key="1">
    <citation type="submission" date="2020-07" db="EMBL/GenBank/DDBJ databases">
        <title>Mycobacterium kansasii (former subtype) with zoonotic potential isolated from diseased indoor pet cat, Japan.</title>
        <authorList>
            <person name="Fukano H."/>
            <person name="Terazono T."/>
            <person name="Hoshino Y."/>
        </authorList>
    </citation>
    <scope>NUCLEOTIDE SEQUENCE [LARGE SCALE GENOMIC DNA]</scope>
    <source>
        <strain evidence="1 2">Kuro-I</strain>
    </source>
</reference>
<protein>
    <submittedName>
        <fullName evidence="1">Uncharacterized protein</fullName>
    </submittedName>
</protein>
<evidence type="ECO:0000313" key="1">
    <source>
        <dbReference type="EMBL" id="BCI90593.1"/>
    </source>
</evidence>
<proteinExistence type="predicted"/>
<dbReference type="AlphaFoldDB" id="A0A7G1IKZ4"/>
<dbReference type="Proteomes" id="UP000516380">
    <property type="component" value="Chromosome"/>
</dbReference>